<evidence type="ECO:0000313" key="2">
    <source>
        <dbReference type="EMBL" id="KAJ8957939.1"/>
    </source>
</evidence>
<feature type="region of interest" description="Disordered" evidence="1">
    <location>
        <begin position="1"/>
        <end position="66"/>
    </location>
</feature>
<evidence type="ECO:0000256" key="1">
    <source>
        <dbReference type="SAM" id="MobiDB-lite"/>
    </source>
</evidence>
<sequence>MTDASGEVKENGQWILGDEDREEKYDDFPQPGDDVDSTPPAAPSDGQGGYSPSAQALLIEKRKRLK</sequence>
<comment type="caution">
    <text evidence="2">The sequence shown here is derived from an EMBL/GenBank/DDBJ whole genome shotgun (WGS) entry which is preliminary data.</text>
</comment>
<keyword evidence="3" id="KW-1185">Reference proteome</keyword>
<gene>
    <name evidence="2" type="ORF">NQ318_001937</name>
</gene>
<dbReference type="Proteomes" id="UP001162162">
    <property type="component" value="Unassembled WGS sequence"/>
</dbReference>
<feature type="compositionally biased region" description="Basic and acidic residues" evidence="1">
    <location>
        <begin position="1"/>
        <end position="10"/>
    </location>
</feature>
<reference evidence="2" key="1">
    <citation type="journal article" date="2023" name="Insect Mol. Biol.">
        <title>Genome sequencing provides insights into the evolution of gene families encoding plant cell wall-degrading enzymes in longhorned beetles.</title>
        <authorList>
            <person name="Shin N.R."/>
            <person name="Okamura Y."/>
            <person name="Kirsch R."/>
            <person name="Pauchet Y."/>
        </authorList>
    </citation>
    <scope>NUCLEOTIDE SEQUENCE</scope>
    <source>
        <strain evidence="2">AMC_N1</strain>
    </source>
</reference>
<dbReference type="AlphaFoldDB" id="A0AAV8Z3T8"/>
<protein>
    <submittedName>
        <fullName evidence="2">Uncharacterized protein</fullName>
    </submittedName>
</protein>
<proteinExistence type="predicted"/>
<accession>A0AAV8Z3T8</accession>
<dbReference type="EMBL" id="JAPWTK010000020">
    <property type="protein sequence ID" value="KAJ8957939.1"/>
    <property type="molecule type" value="Genomic_DNA"/>
</dbReference>
<evidence type="ECO:0000313" key="3">
    <source>
        <dbReference type="Proteomes" id="UP001162162"/>
    </source>
</evidence>
<organism evidence="2 3">
    <name type="scientific">Aromia moschata</name>
    <dbReference type="NCBI Taxonomy" id="1265417"/>
    <lineage>
        <taxon>Eukaryota</taxon>
        <taxon>Metazoa</taxon>
        <taxon>Ecdysozoa</taxon>
        <taxon>Arthropoda</taxon>
        <taxon>Hexapoda</taxon>
        <taxon>Insecta</taxon>
        <taxon>Pterygota</taxon>
        <taxon>Neoptera</taxon>
        <taxon>Endopterygota</taxon>
        <taxon>Coleoptera</taxon>
        <taxon>Polyphaga</taxon>
        <taxon>Cucujiformia</taxon>
        <taxon>Chrysomeloidea</taxon>
        <taxon>Cerambycidae</taxon>
        <taxon>Cerambycinae</taxon>
        <taxon>Callichromatini</taxon>
        <taxon>Aromia</taxon>
    </lineage>
</organism>
<name>A0AAV8Z3T8_9CUCU</name>